<dbReference type="PANTHER" id="PTHR15549">
    <property type="entry name" value="PAIRED IMMUNOGLOBULIN-LIKE TYPE 2 RECEPTOR"/>
    <property type="match status" value="1"/>
</dbReference>
<keyword evidence="3 6" id="KW-1133">Transmembrane helix</keyword>
<reference evidence="8" key="1">
    <citation type="journal article" date="2020" name="Stud. Mycol.">
        <title>101 Dothideomycetes genomes: a test case for predicting lifestyles and emergence of pathogens.</title>
        <authorList>
            <person name="Haridas S."/>
            <person name="Albert R."/>
            <person name="Binder M."/>
            <person name="Bloem J."/>
            <person name="Labutti K."/>
            <person name="Salamov A."/>
            <person name="Andreopoulos B."/>
            <person name="Baker S."/>
            <person name="Barry K."/>
            <person name="Bills G."/>
            <person name="Bluhm B."/>
            <person name="Cannon C."/>
            <person name="Castanera R."/>
            <person name="Culley D."/>
            <person name="Daum C."/>
            <person name="Ezra D."/>
            <person name="Gonzalez J."/>
            <person name="Henrissat B."/>
            <person name="Kuo A."/>
            <person name="Liang C."/>
            <person name="Lipzen A."/>
            <person name="Lutzoni F."/>
            <person name="Magnuson J."/>
            <person name="Mondo S."/>
            <person name="Nolan M."/>
            <person name="Ohm R."/>
            <person name="Pangilinan J."/>
            <person name="Park H.-J."/>
            <person name="Ramirez L."/>
            <person name="Alfaro M."/>
            <person name="Sun H."/>
            <person name="Tritt A."/>
            <person name="Yoshinaga Y."/>
            <person name="Zwiers L.-H."/>
            <person name="Turgeon B."/>
            <person name="Goodwin S."/>
            <person name="Spatafora J."/>
            <person name="Crous P."/>
            <person name="Grigoriev I."/>
        </authorList>
    </citation>
    <scope>NUCLEOTIDE SEQUENCE</scope>
    <source>
        <strain evidence="8">HMLAC05119</strain>
    </source>
</reference>
<evidence type="ECO:0000256" key="4">
    <source>
        <dbReference type="ARBA" id="ARBA00023136"/>
    </source>
</evidence>
<dbReference type="GO" id="GO:0016020">
    <property type="term" value="C:membrane"/>
    <property type="evidence" value="ECO:0007669"/>
    <property type="project" value="UniProtKB-SubCell"/>
</dbReference>
<feature type="region of interest" description="Disordered" evidence="5">
    <location>
        <begin position="191"/>
        <end position="232"/>
    </location>
</feature>
<comment type="subcellular location">
    <subcellularLocation>
        <location evidence="1">Membrane</location>
        <topology evidence="1">Single-pass membrane protein</topology>
    </subcellularLocation>
</comment>
<feature type="transmembrane region" description="Helical" evidence="6">
    <location>
        <begin position="129"/>
        <end position="155"/>
    </location>
</feature>
<organism evidence="8 9">
    <name type="scientific">Ampelomyces quisqualis</name>
    <name type="common">Powdery mildew agent</name>
    <dbReference type="NCBI Taxonomy" id="50730"/>
    <lineage>
        <taxon>Eukaryota</taxon>
        <taxon>Fungi</taxon>
        <taxon>Dikarya</taxon>
        <taxon>Ascomycota</taxon>
        <taxon>Pezizomycotina</taxon>
        <taxon>Dothideomycetes</taxon>
        <taxon>Pleosporomycetidae</taxon>
        <taxon>Pleosporales</taxon>
        <taxon>Pleosporineae</taxon>
        <taxon>Phaeosphaeriaceae</taxon>
        <taxon>Ampelomyces</taxon>
    </lineage>
</organism>
<feature type="region of interest" description="Disordered" evidence="5">
    <location>
        <begin position="104"/>
        <end position="126"/>
    </location>
</feature>
<dbReference type="GO" id="GO:0071944">
    <property type="term" value="C:cell periphery"/>
    <property type="evidence" value="ECO:0007669"/>
    <property type="project" value="UniProtKB-ARBA"/>
</dbReference>
<feature type="compositionally biased region" description="Polar residues" evidence="5">
    <location>
        <begin position="222"/>
        <end position="232"/>
    </location>
</feature>
<dbReference type="PANTHER" id="PTHR15549:SF33">
    <property type="entry name" value="MEMBRANE PROTEIN WSC4, PUTATIVE (AFU_ORTHOLOGUE AFUA_5G09020)-RELATED"/>
    <property type="match status" value="1"/>
</dbReference>
<dbReference type="CDD" id="cd12087">
    <property type="entry name" value="TM_EGFR-like"/>
    <property type="match status" value="1"/>
</dbReference>
<keyword evidence="7" id="KW-0732">Signal</keyword>
<gene>
    <name evidence="8" type="ORF">BDU57DRAFT_555126</name>
</gene>
<dbReference type="Proteomes" id="UP000800096">
    <property type="component" value="Unassembled WGS sequence"/>
</dbReference>
<proteinExistence type="predicted"/>
<evidence type="ECO:0000256" key="3">
    <source>
        <dbReference type="ARBA" id="ARBA00022989"/>
    </source>
</evidence>
<accession>A0A6A5QNI3</accession>
<feature type="region of interest" description="Disordered" evidence="5">
    <location>
        <begin position="163"/>
        <end position="182"/>
    </location>
</feature>
<feature type="region of interest" description="Disordered" evidence="5">
    <location>
        <begin position="257"/>
        <end position="277"/>
    </location>
</feature>
<protein>
    <recommendedName>
        <fullName evidence="10">WSC domain-containing protein</fullName>
    </recommendedName>
</protein>
<dbReference type="AlphaFoldDB" id="A0A6A5QNI3"/>
<evidence type="ECO:0000256" key="7">
    <source>
        <dbReference type="SAM" id="SignalP"/>
    </source>
</evidence>
<name>A0A6A5QNI3_AMPQU</name>
<dbReference type="Gene3D" id="1.20.5.510">
    <property type="entry name" value="Single helix bin"/>
    <property type="match status" value="1"/>
</dbReference>
<dbReference type="InterPro" id="IPR051694">
    <property type="entry name" value="Immunoregulatory_rcpt-like"/>
</dbReference>
<feature type="chain" id="PRO_5025558335" description="WSC domain-containing protein" evidence="7">
    <location>
        <begin position="28"/>
        <end position="277"/>
    </location>
</feature>
<keyword evidence="2 6" id="KW-0812">Transmembrane</keyword>
<dbReference type="EMBL" id="ML979134">
    <property type="protein sequence ID" value="KAF1917215.1"/>
    <property type="molecule type" value="Genomic_DNA"/>
</dbReference>
<dbReference type="OrthoDB" id="2537459at2759"/>
<evidence type="ECO:0000256" key="1">
    <source>
        <dbReference type="ARBA" id="ARBA00004167"/>
    </source>
</evidence>
<keyword evidence="4 6" id="KW-0472">Membrane</keyword>
<evidence type="ECO:0000256" key="6">
    <source>
        <dbReference type="SAM" id="Phobius"/>
    </source>
</evidence>
<evidence type="ECO:0000256" key="2">
    <source>
        <dbReference type="ARBA" id="ARBA00022692"/>
    </source>
</evidence>
<evidence type="ECO:0000256" key="5">
    <source>
        <dbReference type="SAM" id="MobiDB-lite"/>
    </source>
</evidence>
<evidence type="ECO:0000313" key="8">
    <source>
        <dbReference type="EMBL" id="KAF1917215.1"/>
    </source>
</evidence>
<evidence type="ECO:0000313" key="9">
    <source>
        <dbReference type="Proteomes" id="UP000800096"/>
    </source>
</evidence>
<sequence length="277" mass="29646">MRRSVEPRLSGIVVALLVFLLATPVAAWTEAYCSPQNTGDTNVYLSDAYAFAVIQYKDCYCSNYIPRQQYDVSRCRKVCPGYGAENCGNIDDGLFIYIQNGRPSGTQAAPSSAQPTSKTSDRGNSGPNVGAIAGGVTGGVIGLLAIVGGIVFFLWRKRKQQQQAQDGGIGSNSGGITRNTSTMSKAGLLGTTREVDHPYPPRIATNLGTQNSRYGADHESISPGSNRRNSQPLVIDSRLNPNAVMTFAGASMSRESVASLDDSRDYGRQLNVRNPDP</sequence>
<evidence type="ECO:0008006" key="10">
    <source>
        <dbReference type="Google" id="ProtNLM"/>
    </source>
</evidence>
<feature type="signal peptide" evidence="7">
    <location>
        <begin position="1"/>
        <end position="27"/>
    </location>
</feature>
<keyword evidence="9" id="KW-1185">Reference proteome</keyword>